<evidence type="ECO:0000313" key="3">
    <source>
        <dbReference type="Proteomes" id="UP000225833"/>
    </source>
</evidence>
<dbReference type="Pfam" id="PF02661">
    <property type="entry name" value="Fic"/>
    <property type="match status" value="1"/>
</dbReference>
<comment type="caution">
    <text evidence="2">The sequence shown here is derived from an EMBL/GenBank/DDBJ whole genome shotgun (WGS) entry which is preliminary data.</text>
</comment>
<gene>
    <name evidence="2" type="ORF">Xbud_02585</name>
</gene>
<dbReference type="OrthoDB" id="9802752at2"/>
<evidence type="ECO:0000259" key="1">
    <source>
        <dbReference type="PROSITE" id="PS51459"/>
    </source>
</evidence>
<dbReference type="Proteomes" id="UP000225833">
    <property type="component" value="Unassembled WGS sequence"/>
</dbReference>
<sequence length="154" mass="17816">MSSWVAEFVEGVNYLSVDDIIYINKTLIERQTPKEMIKVLKPNELESSQARPSLVKYYEQTDDMFRLTSVLIDSLIQNHPFANANKRTAMMSGYIFLLINGYELTAPNDEVVEMAVGLAGKEYSLEELENWLFHWSRSYDTRVLCYPSLDTLMN</sequence>
<dbReference type="InterPro" id="IPR053737">
    <property type="entry name" value="Type_II_TA_Toxin"/>
</dbReference>
<dbReference type="Gene3D" id="1.20.120.1870">
    <property type="entry name" value="Fic/DOC protein, Fido domain"/>
    <property type="match status" value="1"/>
</dbReference>
<protein>
    <submittedName>
        <fullName evidence="2">Death-on-curing protein</fullName>
    </submittedName>
</protein>
<dbReference type="GO" id="GO:0016301">
    <property type="term" value="F:kinase activity"/>
    <property type="evidence" value="ECO:0007669"/>
    <property type="project" value="InterPro"/>
</dbReference>
<dbReference type="PROSITE" id="PS51459">
    <property type="entry name" value="FIDO"/>
    <property type="match status" value="1"/>
</dbReference>
<evidence type="ECO:0000313" key="2">
    <source>
        <dbReference type="EMBL" id="PHM26558.1"/>
    </source>
</evidence>
<name>A0A2D0IXC2_XENBU</name>
<dbReference type="InterPro" id="IPR003812">
    <property type="entry name" value="Fido"/>
</dbReference>
<dbReference type="EMBL" id="NIBS01000014">
    <property type="protein sequence ID" value="PHM26558.1"/>
    <property type="molecule type" value="Genomic_DNA"/>
</dbReference>
<dbReference type="PANTHER" id="PTHR39426">
    <property type="entry name" value="HOMOLOGY TO DEATH-ON-CURING PROTEIN OF PHAGE P1"/>
    <property type="match status" value="1"/>
</dbReference>
<feature type="domain" description="Fido" evidence="1">
    <location>
        <begin position="15"/>
        <end position="134"/>
    </location>
</feature>
<reference evidence="2 3" key="1">
    <citation type="journal article" date="2017" name="Nat. Microbiol.">
        <title>Natural product diversity associated with the nematode symbionts Photorhabdus and Xenorhabdus.</title>
        <authorList>
            <person name="Tobias N.J."/>
            <person name="Wolff H."/>
            <person name="Djahanschiri B."/>
            <person name="Grundmann F."/>
            <person name="Kronenwerth M."/>
            <person name="Shi Y.M."/>
            <person name="Simonyi S."/>
            <person name="Grun P."/>
            <person name="Shapiro-Ilan D."/>
            <person name="Pidot S.J."/>
            <person name="Stinear T.P."/>
            <person name="Ebersberger I."/>
            <person name="Bode H.B."/>
        </authorList>
    </citation>
    <scope>NUCLEOTIDE SEQUENCE [LARGE SCALE GENOMIC DNA]</scope>
    <source>
        <strain evidence="2 3">DSM 16342</strain>
    </source>
</reference>
<dbReference type="NCBIfam" id="TIGR01550">
    <property type="entry name" value="DOC_P1"/>
    <property type="match status" value="1"/>
</dbReference>
<dbReference type="RefSeq" id="WP_099136409.1">
    <property type="nucleotide sequence ID" value="NZ_CAWNNJ010000046.1"/>
</dbReference>
<organism evidence="2 3">
    <name type="scientific">Xenorhabdus budapestensis</name>
    <dbReference type="NCBI Taxonomy" id="290110"/>
    <lineage>
        <taxon>Bacteria</taxon>
        <taxon>Pseudomonadati</taxon>
        <taxon>Pseudomonadota</taxon>
        <taxon>Gammaproteobacteria</taxon>
        <taxon>Enterobacterales</taxon>
        <taxon>Morganellaceae</taxon>
        <taxon>Xenorhabdus</taxon>
    </lineage>
</organism>
<dbReference type="AlphaFoldDB" id="A0A2D0IXC2"/>
<accession>A0A2D0IXC2</accession>
<dbReference type="PANTHER" id="PTHR39426:SF1">
    <property type="entry name" value="HOMOLOGY TO DEATH-ON-CURING PROTEIN OF PHAGE P1"/>
    <property type="match status" value="1"/>
</dbReference>
<dbReference type="InterPro" id="IPR006440">
    <property type="entry name" value="Doc"/>
</dbReference>
<proteinExistence type="predicted"/>